<sequence>MTVSQDYRHDSPAPVSSAQGAPSPPGEAERNRHWLVVAKQEAALTEGEVVVIDLSNVERIDSNELSELIRLQLSARSRGGSLMLKNAHKNLQKVFAMTRLDRLIEMRLPMLTEPVPAPPRE</sequence>
<evidence type="ECO:0000259" key="2">
    <source>
        <dbReference type="PROSITE" id="PS50801"/>
    </source>
</evidence>
<dbReference type="InterPro" id="IPR058548">
    <property type="entry name" value="MlaB-like_STAS"/>
</dbReference>
<dbReference type="SUPFAM" id="SSF52091">
    <property type="entry name" value="SpoIIaa-like"/>
    <property type="match status" value="1"/>
</dbReference>
<organism evidence="3 4">
    <name type="scientific">Novipirellula galeiformis</name>
    <dbReference type="NCBI Taxonomy" id="2528004"/>
    <lineage>
        <taxon>Bacteria</taxon>
        <taxon>Pseudomonadati</taxon>
        <taxon>Planctomycetota</taxon>
        <taxon>Planctomycetia</taxon>
        <taxon>Pirellulales</taxon>
        <taxon>Pirellulaceae</taxon>
        <taxon>Novipirellula</taxon>
    </lineage>
</organism>
<gene>
    <name evidence="3" type="ORF">Pla52o_30480</name>
</gene>
<feature type="domain" description="STAS" evidence="2">
    <location>
        <begin position="50"/>
        <end position="105"/>
    </location>
</feature>
<name>A0A5C6CBJ2_9BACT</name>
<evidence type="ECO:0000313" key="4">
    <source>
        <dbReference type="Proteomes" id="UP000316304"/>
    </source>
</evidence>
<dbReference type="OrthoDB" id="289825at2"/>
<comment type="caution">
    <text evidence="3">The sequence shown here is derived from an EMBL/GenBank/DDBJ whole genome shotgun (WGS) entry which is preliminary data.</text>
</comment>
<dbReference type="CDD" id="cd07043">
    <property type="entry name" value="STAS_anti-anti-sigma_factors"/>
    <property type="match status" value="1"/>
</dbReference>
<dbReference type="AlphaFoldDB" id="A0A5C6CBJ2"/>
<dbReference type="Proteomes" id="UP000316304">
    <property type="component" value="Unassembled WGS sequence"/>
</dbReference>
<dbReference type="Gene3D" id="3.30.750.24">
    <property type="entry name" value="STAS domain"/>
    <property type="match status" value="1"/>
</dbReference>
<accession>A0A5C6CBJ2</accession>
<protein>
    <recommendedName>
        <fullName evidence="2">STAS domain-containing protein</fullName>
    </recommendedName>
</protein>
<dbReference type="InterPro" id="IPR002645">
    <property type="entry name" value="STAS_dom"/>
</dbReference>
<keyword evidence="4" id="KW-1185">Reference proteome</keyword>
<dbReference type="PROSITE" id="PS50801">
    <property type="entry name" value="STAS"/>
    <property type="match status" value="1"/>
</dbReference>
<dbReference type="InterPro" id="IPR036513">
    <property type="entry name" value="STAS_dom_sf"/>
</dbReference>
<dbReference type="Pfam" id="PF13466">
    <property type="entry name" value="STAS_2"/>
    <property type="match status" value="1"/>
</dbReference>
<dbReference type="RefSeq" id="WP_146595262.1">
    <property type="nucleotide sequence ID" value="NZ_SJPT01000005.1"/>
</dbReference>
<evidence type="ECO:0000256" key="1">
    <source>
        <dbReference type="SAM" id="MobiDB-lite"/>
    </source>
</evidence>
<reference evidence="3 4" key="1">
    <citation type="submission" date="2019-02" db="EMBL/GenBank/DDBJ databases">
        <title>Deep-cultivation of Planctomycetes and their phenomic and genomic characterization uncovers novel biology.</title>
        <authorList>
            <person name="Wiegand S."/>
            <person name="Jogler M."/>
            <person name="Boedeker C."/>
            <person name="Pinto D."/>
            <person name="Vollmers J."/>
            <person name="Rivas-Marin E."/>
            <person name="Kohn T."/>
            <person name="Peeters S.H."/>
            <person name="Heuer A."/>
            <person name="Rast P."/>
            <person name="Oberbeckmann S."/>
            <person name="Bunk B."/>
            <person name="Jeske O."/>
            <person name="Meyerdierks A."/>
            <person name="Storesund J.E."/>
            <person name="Kallscheuer N."/>
            <person name="Luecker S."/>
            <person name="Lage O.M."/>
            <person name="Pohl T."/>
            <person name="Merkel B.J."/>
            <person name="Hornburger P."/>
            <person name="Mueller R.-W."/>
            <person name="Bruemmer F."/>
            <person name="Labrenz M."/>
            <person name="Spormann A.M."/>
            <person name="Op Den Camp H."/>
            <person name="Overmann J."/>
            <person name="Amann R."/>
            <person name="Jetten M.S.M."/>
            <person name="Mascher T."/>
            <person name="Medema M.H."/>
            <person name="Devos D.P."/>
            <person name="Kaster A.-K."/>
            <person name="Ovreas L."/>
            <person name="Rohde M."/>
            <person name="Galperin M.Y."/>
            <person name="Jogler C."/>
        </authorList>
    </citation>
    <scope>NUCLEOTIDE SEQUENCE [LARGE SCALE GENOMIC DNA]</scope>
    <source>
        <strain evidence="3 4">Pla52o</strain>
    </source>
</reference>
<dbReference type="EMBL" id="SJPT01000005">
    <property type="protein sequence ID" value="TWU22000.1"/>
    <property type="molecule type" value="Genomic_DNA"/>
</dbReference>
<proteinExistence type="predicted"/>
<feature type="region of interest" description="Disordered" evidence="1">
    <location>
        <begin position="1"/>
        <end position="30"/>
    </location>
</feature>
<feature type="compositionally biased region" description="Basic and acidic residues" evidence="1">
    <location>
        <begin position="1"/>
        <end position="11"/>
    </location>
</feature>
<evidence type="ECO:0000313" key="3">
    <source>
        <dbReference type="EMBL" id="TWU22000.1"/>
    </source>
</evidence>